<evidence type="ECO:0000313" key="5">
    <source>
        <dbReference type="Proteomes" id="UP001576774"/>
    </source>
</evidence>
<protein>
    <submittedName>
        <fullName evidence="4">Outer membrane protein</fullName>
    </submittedName>
</protein>
<reference evidence="4 5" key="1">
    <citation type="submission" date="2024-09" db="EMBL/GenBank/DDBJ databases">
        <title>Floridaenema gen nov. (Aerosakkonemataceae, Aerosakkonematales ord. nov., Cyanobacteria) from benthic tropical and subtropical fresh waters, with the description of four new species.</title>
        <authorList>
            <person name="Moretto J.A."/>
            <person name="Berthold D.E."/>
            <person name="Lefler F.W."/>
            <person name="Huang I.-S."/>
            <person name="Laughinghouse H. IV."/>
        </authorList>
    </citation>
    <scope>NUCLEOTIDE SEQUENCE [LARGE SCALE GENOMIC DNA]</scope>
    <source>
        <strain evidence="4 5">BLCC-F46</strain>
    </source>
</reference>
<keyword evidence="5" id="KW-1185">Reference proteome</keyword>
<dbReference type="EMBL" id="JBHFNQ010000084">
    <property type="protein sequence ID" value="MFB2877278.1"/>
    <property type="molecule type" value="Genomic_DNA"/>
</dbReference>
<sequence length="315" mass="35022">MKQKFYYNLLLGITTSLVVPTLIRIPAVQAEENSINIQSLEAINPSFYFIDLANFSVIQEQNQEDFQQRKQRITEVPKLNLSGATARELKANSTQAQDLSGTEAQSLPNTQNQPVFFSQATKQTIIPDRGFYISITPGLMFGYNIDTVSSVTAPSTIKTDTGFSVSGALGYKLRDFRVEAEFTYGRNDAKEIELENGTSTRIGGYFQTFAYMLNAYYDIPLTRRIRPYIGGGLGAATFSAEDIVQVNTPRFSGSNTAFAYQFKVGIAYQLTDNVNVFAGYRLLGISGQDFERGDERVEGDSFTTNSLQFGARILF</sequence>
<dbReference type="InterPro" id="IPR011250">
    <property type="entry name" value="OMP/PagP_B-barrel"/>
</dbReference>
<dbReference type="Gene3D" id="2.40.160.20">
    <property type="match status" value="1"/>
</dbReference>
<dbReference type="SUPFAM" id="SSF56925">
    <property type="entry name" value="OMPA-like"/>
    <property type="match status" value="1"/>
</dbReference>
<name>A0ABV4X3B7_9CYAN</name>
<dbReference type="RefSeq" id="WP_413270386.1">
    <property type="nucleotide sequence ID" value="NZ_JBHFNQ010000084.1"/>
</dbReference>
<dbReference type="InterPro" id="IPR027385">
    <property type="entry name" value="Beta-barrel_OMP"/>
</dbReference>
<evidence type="ECO:0000256" key="2">
    <source>
        <dbReference type="SAM" id="MobiDB-lite"/>
    </source>
</evidence>
<proteinExistence type="predicted"/>
<evidence type="ECO:0000313" key="4">
    <source>
        <dbReference type="EMBL" id="MFB2877278.1"/>
    </source>
</evidence>
<feature type="region of interest" description="Disordered" evidence="2">
    <location>
        <begin position="92"/>
        <end position="111"/>
    </location>
</feature>
<gene>
    <name evidence="4" type="ORF">ACE1CC_10365</name>
</gene>
<dbReference type="NCBIfam" id="TIGR01414">
    <property type="entry name" value="autotrans_barl"/>
    <property type="match status" value="1"/>
</dbReference>
<dbReference type="Pfam" id="PF13505">
    <property type="entry name" value="OMP_b-brl"/>
    <property type="match status" value="1"/>
</dbReference>
<feature type="domain" description="Outer membrane protein beta-barrel" evidence="3">
    <location>
        <begin position="129"/>
        <end position="311"/>
    </location>
</feature>
<comment type="caution">
    <text evidence="4">The sequence shown here is derived from an EMBL/GenBank/DDBJ whole genome shotgun (WGS) entry which is preliminary data.</text>
</comment>
<evidence type="ECO:0000256" key="1">
    <source>
        <dbReference type="ARBA" id="ARBA00022729"/>
    </source>
</evidence>
<dbReference type="InterPro" id="IPR006315">
    <property type="entry name" value="OM_autotransptr_brl_dom"/>
</dbReference>
<keyword evidence="1" id="KW-0732">Signal</keyword>
<evidence type="ECO:0000259" key="3">
    <source>
        <dbReference type="Pfam" id="PF13505"/>
    </source>
</evidence>
<organism evidence="4 5">
    <name type="scientific">Floridaenema aerugineum BLCC-F46</name>
    <dbReference type="NCBI Taxonomy" id="3153654"/>
    <lineage>
        <taxon>Bacteria</taxon>
        <taxon>Bacillati</taxon>
        <taxon>Cyanobacteriota</taxon>
        <taxon>Cyanophyceae</taxon>
        <taxon>Oscillatoriophycideae</taxon>
        <taxon>Aerosakkonematales</taxon>
        <taxon>Aerosakkonemataceae</taxon>
        <taxon>Floridanema</taxon>
        <taxon>Floridanema aerugineum</taxon>
    </lineage>
</organism>
<dbReference type="Proteomes" id="UP001576774">
    <property type="component" value="Unassembled WGS sequence"/>
</dbReference>
<accession>A0ABV4X3B7</accession>